<keyword evidence="5" id="KW-1185">Reference proteome</keyword>
<evidence type="ECO:0000256" key="2">
    <source>
        <dbReference type="ARBA" id="ARBA00022472"/>
    </source>
</evidence>
<dbReference type="InterPro" id="IPR038538">
    <property type="entry name" value="MTERF_sf"/>
</dbReference>
<dbReference type="STRING" id="3694.A0A2K1YHE1"/>
<dbReference type="SMART" id="SM00733">
    <property type="entry name" value="Mterf"/>
    <property type="match status" value="3"/>
</dbReference>
<dbReference type="GO" id="GO:0032502">
    <property type="term" value="P:developmental process"/>
    <property type="evidence" value="ECO:0000318"/>
    <property type="project" value="GO_Central"/>
</dbReference>
<gene>
    <name evidence="4" type="ORF">POPTR_011G085600</name>
</gene>
<dbReference type="GO" id="GO:0006353">
    <property type="term" value="P:DNA-templated transcription termination"/>
    <property type="evidence" value="ECO:0007669"/>
    <property type="project" value="UniProtKB-KW"/>
</dbReference>
<dbReference type="EMBL" id="CM009300">
    <property type="protein sequence ID" value="PNT12445.1"/>
    <property type="molecule type" value="Genomic_DNA"/>
</dbReference>
<dbReference type="GO" id="GO:0009507">
    <property type="term" value="C:chloroplast"/>
    <property type="evidence" value="ECO:0000318"/>
    <property type="project" value="GO_Central"/>
</dbReference>
<dbReference type="AlphaFoldDB" id="A0A2K1YHE1"/>
<keyword evidence="2" id="KW-0806">Transcription termination</keyword>
<name>A0A2K1YHE1_POPTR</name>
<evidence type="ECO:0000313" key="4">
    <source>
        <dbReference type="EMBL" id="PNT12445.1"/>
    </source>
</evidence>
<evidence type="ECO:0000313" key="5">
    <source>
        <dbReference type="Proteomes" id="UP000006729"/>
    </source>
</evidence>
<comment type="similarity">
    <text evidence="1">Belongs to the mTERF family.</text>
</comment>
<sequence>MFKNTCYVVNAFFTFRYLVEEVGINGKYTCKVVRLSPQILVQRIEISWNARYLFLSKELGASRDSVVIHPQLLHYSIDDGFLPMINFLRSIGMRNSDFLKVLTSLTQVFSLSLEDNLKPKYMYLIIELRNEVRSLTKYRICTRDYLWKREFALAIGS</sequence>
<dbReference type="GO" id="GO:0003676">
    <property type="term" value="F:nucleic acid binding"/>
    <property type="evidence" value="ECO:0007669"/>
    <property type="project" value="InterPro"/>
</dbReference>
<reference evidence="4 5" key="1">
    <citation type="journal article" date="2006" name="Science">
        <title>The genome of black cottonwood, Populus trichocarpa (Torr. &amp; Gray).</title>
        <authorList>
            <person name="Tuskan G.A."/>
            <person name="Difazio S."/>
            <person name="Jansson S."/>
            <person name="Bohlmann J."/>
            <person name="Grigoriev I."/>
            <person name="Hellsten U."/>
            <person name="Putnam N."/>
            <person name="Ralph S."/>
            <person name="Rombauts S."/>
            <person name="Salamov A."/>
            <person name="Schein J."/>
            <person name="Sterck L."/>
            <person name="Aerts A."/>
            <person name="Bhalerao R.R."/>
            <person name="Bhalerao R.P."/>
            <person name="Blaudez D."/>
            <person name="Boerjan W."/>
            <person name="Brun A."/>
            <person name="Brunner A."/>
            <person name="Busov V."/>
            <person name="Campbell M."/>
            <person name="Carlson J."/>
            <person name="Chalot M."/>
            <person name="Chapman J."/>
            <person name="Chen G.L."/>
            <person name="Cooper D."/>
            <person name="Coutinho P.M."/>
            <person name="Couturier J."/>
            <person name="Covert S."/>
            <person name="Cronk Q."/>
            <person name="Cunningham R."/>
            <person name="Davis J."/>
            <person name="Degroeve S."/>
            <person name="Dejardin A."/>
            <person name="Depamphilis C."/>
            <person name="Detter J."/>
            <person name="Dirks B."/>
            <person name="Dubchak I."/>
            <person name="Duplessis S."/>
            <person name="Ehlting J."/>
            <person name="Ellis B."/>
            <person name="Gendler K."/>
            <person name="Goodstein D."/>
            <person name="Gribskov M."/>
            <person name="Grimwood J."/>
            <person name="Groover A."/>
            <person name="Gunter L."/>
            <person name="Hamberger B."/>
            <person name="Heinze B."/>
            <person name="Helariutta Y."/>
            <person name="Henrissat B."/>
            <person name="Holligan D."/>
            <person name="Holt R."/>
            <person name="Huang W."/>
            <person name="Islam-Faridi N."/>
            <person name="Jones S."/>
            <person name="Jones-Rhoades M."/>
            <person name="Jorgensen R."/>
            <person name="Joshi C."/>
            <person name="Kangasjarvi J."/>
            <person name="Karlsson J."/>
            <person name="Kelleher C."/>
            <person name="Kirkpatrick R."/>
            <person name="Kirst M."/>
            <person name="Kohler A."/>
            <person name="Kalluri U."/>
            <person name="Larimer F."/>
            <person name="Leebens-Mack J."/>
            <person name="Leple J.C."/>
            <person name="Locascio P."/>
            <person name="Lou Y."/>
            <person name="Lucas S."/>
            <person name="Martin F."/>
            <person name="Montanini B."/>
            <person name="Napoli C."/>
            <person name="Nelson D.R."/>
            <person name="Nelson C."/>
            <person name="Nieminen K."/>
            <person name="Nilsson O."/>
            <person name="Pereda V."/>
            <person name="Peter G."/>
            <person name="Philippe R."/>
            <person name="Pilate G."/>
            <person name="Poliakov A."/>
            <person name="Razumovskaya J."/>
            <person name="Richardson P."/>
            <person name="Rinaldi C."/>
            <person name="Ritland K."/>
            <person name="Rouze P."/>
            <person name="Ryaboy D."/>
            <person name="Schmutz J."/>
            <person name="Schrader J."/>
            <person name="Segerman B."/>
            <person name="Shin H."/>
            <person name="Siddiqui A."/>
            <person name="Sterky F."/>
            <person name="Terry A."/>
            <person name="Tsai C.J."/>
            <person name="Uberbacher E."/>
            <person name="Unneberg P."/>
            <person name="Vahala J."/>
            <person name="Wall K."/>
            <person name="Wessler S."/>
            <person name="Yang G."/>
            <person name="Yin T."/>
            <person name="Douglas C."/>
            <person name="Marra M."/>
            <person name="Sandberg G."/>
            <person name="Van de Peer Y."/>
            <person name="Rokhsar D."/>
        </authorList>
    </citation>
    <scope>NUCLEOTIDE SEQUENCE [LARGE SCALE GENOMIC DNA]</scope>
    <source>
        <strain evidence="5">cv. Nisqually</strain>
    </source>
</reference>
<dbReference type="Proteomes" id="UP000006729">
    <property type="component" value="Chromosome 11"/>
</dbReference>
<accession>A0A2K1YHE1</accession>
<dbReference type="InParanoid" id="A0A2K1YHE1"/>
<keyword evidence="3" id="KW-0809">Transit peptide</keyword>
<dbReference type="InterPro" id="IPR003690">
    <property type="entry name" value="MTERF"/>
</dbReference>
<keyword evidence="2" id="KW-0805">Transcription regulation</keyword>
<keyword evidence="2" id="KW-0804">Transcription</keyword>
<proteinExistence type="inferred from homology"/>
<dbReference type="Gene3D" id="1.25.70.10">
    <property type="entry name" value="Transcription termination factor 3, mitochondrial"/>
    <property type="match status" value="1"/>
</dbReference>
<protein>
    <submittedName>
        <fullName evidence="4">Uncharacterized protein</fullName>
    </submittedName>
</protein>
<evidence type="ECO:0000256" key="3">
    <source>
        <dbReference type="ARBA" id="ARBA00022946"/>
    </source>
</evidence>
<organism evidence="4 5">
    <name type="scientific">Populus trichocarpa</name>
    <name type="common">Western balsam poplar</name>
    <name type="synonym">Populus balsamifera subsp. trichocarpa</name>
    <dbReference type="NCBI Taxonomy" id="3694"/>
    <lineage>
        <taxon>Eukaryota</taxon>
        <taxon>Viridiplantae</taxon>
        <taxon>Streptophyta</taxon>
        <taxon>Embryophyta</taxon>
        <taxon>Tracheophyta</taxon>
        <taxon>Spermatophyta</taxon>
        <taxon>Magnoliopsida</taxon>
        <taxon>eudicotyledons</taxon>
        <taxon>Gunneridae</taxon>
        <taxon>Pentapetalae</taxon>
        <taxon>rosids</taxon>
        <taxon>fabids</taxon>
        <taxon>Malpighiales</taxon>
        <taxon>Salicaceae</taxon>
        <taxon>Saliceae</taxon>
        <taxon>Populus</taxon>
    </lineage>
</organism>
<evidence type="ECO:0000256" key="1">
    <source>
        <dbReference type="ARBA" id="ARBA00007692"/>
    </source>
</evidence>